<dbReference type="RefSeq" id="XP_020076404.1">
    <property type="nucleotide sequence ID" value="XM_020218751.1"/>
</dbReference>
<feature type="binding site" evidence="7">
    <location>
        <position position="163"/>
    </location>
    <ligand>
        <name>ATP</name>
        <dbReference type="ChEBI" id="CHEBI:30616"/>
    </ligand>
</feature>
<keyword evidence="6 7" id="KW-0067">ATP-binding</keyword>
<dbReference type="InterPro" id="IPR050494">
    <property type="entry name" value="Ser_Thr_dual-spec_kinase"/>
</dbReference>
<evidence type="ECO:0000313" key="9">
    <source>
        <dbReference type="EMBL" id="ODV67337.1"/>
    </source>
</evidence>
<name>A0A1E4RJ90_9ASCO</name>
<dbReference type="Proteomes" id="UP000095085">
    <property type="component" value="Unassembled WGS sequence"/>
</dbReference>
<keyword evidence="4 7" id="KW-0547">Nucleotide-binding</keyword>
<keyword evidence="5 9" id="KW-0418">Kinase</keyword>
<evidence type="ECO:0000256" key="2">
    <source>
        <dbReference type="ARBA" id="ARBA00022527"/>
    </source>
</evidence>
<dbReference type="GO" id="GO:0005737">
    <property type="term" value="C:cytoplasm"/>
    <property type="evidence" value="ECO:0007669"/>
    <property type="project" value="TreeGrafter"/>
</dbReference>
<evidence type="ECO:0000256" key="4">
    <source>
        <dbReference type="ARBA" id="ARBA00022741"/>
    </source>
</evidence>
<dbReference type="OrthoDB" id="9332038at2759"/>
<evidence type="ECO:0000256" key="6">
    <source>
        <dbReference type="ARBA" id="ARBA00022840"/>
    </source>
</evidence>
<accession>A0A1E4RJ90</accession>
<dbReference type="STRING" id="984485.A0A1E4RJ90"/>
<dbReference type="GO" id="GO:0005856">
    <property type="term" value="C:cytoskeleton"/>
    <property type="evidence" value="ECO:0007669"/>
    <property type="project" value="TreeGrafter"/>
</dbReference>
<evidence type="ECO:0000256" key="5">
    <source>
        <dbReference type="ARBA" id="ARBA00022777"/>
    </source>
</evidence>
<reference evidence="10" key="1">
    <citation type="submission" date="2016-05" db="EMBL/GenBank/DDBJ databases">
        <title>Comparative genomics of biotechnologically important yeasts.</title>
        <authorList>
            <consortium name="DOE Joint Genome Institute"/>
            <person name="Riley R."/>
            <person name="Haridas S."/>
            <person name="Wolfe K.H."/>
            <person name="Lopes M.R."/>
            <person name="Hittinger C.T."/>
            <person name="Goker M."/>
            <person name="Salamov A."/>
            <person name="Wisecaver J."/>
            <person name="Long T.M."/>
            <person name="Aerts A.L."/>
            <person name="Barry K."/>
            <person name="Choi C."/>
            <person name="Clum A."/>
            <person name="Coughlan A.Y."/>
            <person name="Deshpande S."/>
            <person name="Douglass A.P."/>
            <person name="Hanson S.J."/>
            <person name="Klenk H.-P."/>
            <person name="Labutti K."/>
            <person name="Lapidus A."/>
            <person name="Lindquist E."/>
            <person name="Lipzen A."/>
            <person name="Meier-Kolthoff J.P."/>
            <person name="Ohm R.A."/>
            <person name="Otillar R.P."/>
            <person name="Pangilinan J."/>
            <person name="Peng Y."/>
            <person name="Rokas A."/>
            <person name="Rosa C.A."/>
            <person name="Scheuner C."/>
            <person name="Sibirny A.A."/>
            <person name="Slot J.C."/>
            <person name="Stielow J.B."/>
            <person name="Sun H."/>
            <person name="Kurtzman C.P."/>
            <person name="Blackwell M."/>
            <person name="Grigoriev I.V."/>
            <person name="Jeffries T.W."/>
        </authorList>
    </citation>
    <scope>NUCLEOTIDE SEQUENCE [LARGE SCALE GENOMIC DNA]</scope>
    <source>
        <strain evidence="10">NRRL Y-1933</strain>
    </source>
</reference>
<dbReference type="GO" id="GO:0004674">
    <property type="term" value="F:protein serine/threonine kinase activity"/>
    <property type="evidence" value="ECO:0007669"/>
    <property type="project" value="UniProtKB-KW"/>
</dbReference>
<dbReference type="Pfam" id="PF00069">
    <property type="entry name" value="Pkinase"/>
    <property type="match status" value="1"/>
</dbReference>
<dbReference type="SMART" id="SM00220">
    <property type="entry name" value="S_TKc"/>
    <property type="match status" value="1"/>
</dbReference>
<sequence length="508" mass="58653">MTPKQSPIKQAPPLVQSNKINSIRQLCTIVYHQDPSLFEYKKESEDYSFTTNPPFAPQDVIASAESHGEASFNIYERGEILRKKDLYYIPTNNQSTRTINIRSYSDNYGFDDDNGNYVVIPHDHINYRYEIDRVLGNGSFGNVVLCKDHKYFNGNQNKMVALKIIKNDLNWSLQAVYEIKMLKHLNENFKSPVLTYYDHFHFRGHMCIITEVLSLNLYSLLEITKFKGFSINLLKKFSYQILKGLQFIHNNKIIHCDIKPENIMIKFPNNFDPNSINECNDFTIKIIDFGSSCFNNEISYSYIQSRFYRAPEVIIGAKYNSMIDLWSFGCVIAELYTGIPLFPGKNELEQIGLISEVFGAPSSSLIVSQRNLLLRSIRSQNAAKNILDGALMNQNNMNKNSSIDEKSIKRTLLYTLFDSEGKFNLQFLNVRLQTIAQSQTPNNYNNTAPRRNFRLNSKNLEIMLKLAANNEDRSTGQSFIKFLQSIFKWDPNERLNAADLLAHRFLQN</sequence>
<evidence type="ECO:0000256" key="1">
    <source>
        <dbReference type="ARBA" id="ARBA00008867"/>
    </source>
</evidence>
<dbReference type="GeneID" id="30993301"/>
<dbReference type="GO" id="GO:0005524">
    <property type="term" value="F:ATP binding"/>
    <property type="evidence" value="ECO:0007669"/>
    <property type="project" value="UniProtKB-UniRule"/>
</dbReference>
<dbReference type="InterPro" id="IPR017441">
    <property type="entry name" value="Protein_kinase_ATP_BS"/>
</dbReference>
<evidence type="ECO:0000256" key="7">
    <source>
        <dbReference type="PROSITE-ProRule" id="PRU10141"/>
    </source>
</evidence>
<protein>
    <submittedName>
        <fullName evidence="9">Kinase-like protein</fullName>
    </submittedName>
</protein>
<comment type="similarity">
    <text evidence="1">Belongs to the protein kinase superfamily. CMGC Ser/Thr protein kinase family. MNB/DYRK subfamily.</text>
</comment>
<dbReference type="PANTHER" id="PTHR24058">
    <property type="entry name" value="DUAL SPECIFICITY PROTEIN KINASE"/>
    <property type="match status" value="1"/>
</dbReference>
<dbReference type="PROSITE" id="PS50011">
    <property type="entry name" value="PROTEIN_KINASE_DOM"/>
    <property type="match status" value="1"/>
</dbReference>
<evidence type="ECO:0000313" key="10">
    <source>
        <dbReference type="Proteomes" id="UP000095085"/>
    </source>
</evidence>
<dbReference type="PROSITE" id="PS00107">
    <property type="entry name" value="PROTEIN_KINASE_ATP"/>
    <property type="match status" value="1"/>
</dbReference>
<evidence type="ECO:0000259" key="8">
    <source>
        <dbReference type="PROSITE" id="PS50011"/>
    </source>
</evidence>
<dbReference type="PANTHER" id="PTHR24058:SF22">
    <property type="entry name" value="DUAL SPECIFICITY TYROSINE-PHOSPHORYLATION-REGULATED KINASE 4"/>
    <property type="match status" value="1"/>
</dbReference>
<dbReference type="SUPFAM" id="SSF56112">
    <property type="entry name" value="Protein kinase-like (PK-like)"/>
    <property type="match status" value="1"/>
</dbReference>
<dbReference type="GO" id="GO:0030447">
    <property type="term" value="P:filamentous growth"/>
    <property type="evidence" value="ECO:0007669"/>
    <property type="project" value="UniProtKB-ARBA"/>
</dbReference>
<keyword evidence="3" id="KW-0808">Transferase</keyword>
<dbReference type="AlphaFoldDB" id="A0A1E4RJ90"/>
<feature type="domain" description="Protein kinase" evidence="8">
    <location>
        <begin position="129"/>
        <end position="506"/>
    </location>
</feature>
<dbReference type="PROSITE" id="PS00108">
    <property type="entry name" value="PROTEIN_KINASE_ST"/>
    <property type="match status" value="1"/>
</dbReference>
<dbReference type="Gene3D" id="3.30.200.20">
    <property type="entry name" value="Phosphorylase Kinase, domain 1"/>
    <property type="match status" value="1"/>
</dbReference>
<proteinExistence type="inferred from homology"/>
<dbReference type="EMBL" id="KV454541">
    <property type="protein sequence ID" value="ODV67337.1"/>
    <property type="molecule type" value="Genomic_DNA"/>
</dbReference>
<gene>
    <name evidence="9" type="ORF">HYPBUDRAFT_110151</name>
</gene>
<dbReference type="InterPro" id="IPR000719">
    <property type="entry name" value="Prot_kinase_dom"/>
</dbReference>
<dbReference type="Gene3D" id="1.10.510.10">
    <property type="entry name" value="Transferase(Phosphotransferase) domain 1"/>
    <property type="match status" value="1"/>
</dbReference>
<dbReference type="InterPro" id="IPR011009">
    <property type="entry name" value="Kinase-like_dom_sf"/>
</dbReference>
<keyword evidence="2" id="KW-0723">Serine/threonine-protein kinase</keyword>
<organism evidence="9 10">
    <name type="scientific">Hyphopichia burtonii NRRL Y-1933</name>
    <dbReference type="NCBI Taxonomy" id="984485"/>
    <lineage>
        <taxon>Eukaryota</taxon>
        <taxon>Fungi</taxon>
        <taxon>Dikarya</taxon>
        <taxon>Ascomycota</taxon>
        <taxon>Saccharomycotina</taxon>
        <taxon>Pichiomycetes</taxon>
        <taxon>Debaryomycetaceae</taxon>
        <taxon>Hyphopichia</taxon>
    </lineage>
</organism>
<dbReference type="InterPro" id="IPR008271">
    <property type="entry name" value="Ser/Thr_kinase_AS"/>
</dbReference>
<keyword evidence="10" id="KW-1185">Reference proteome</keyword>
<evidence type="ECO:0000256" key="3">
    <source>
        <dbReference type="ARBA" id="ARBA00022679"/>
    </source>
</evidence>